<gene>
    <name evidence="1" type="ORF">D3P06_00330</name>
</gene>
<dbReference type="RefSeq" id="WP_119884624.1">
    <property type="nucleotide sequence ID" value="NZ_CP067169.1"/>
</dbReference>
<reference evidence="1 2" key="1">
    <citation type="submission" date="2018-09" db="EMBL/GenBank/DDBJ databases">
        <title>Paracoccus onubensis nov. sp. a moderate halophilic bacterium isolated from Gruta de las Maravillas (Aracena, Spain).</title>
        <authorList>
            <person name="Jurado V."/>
            <person name="Gutierrez-Patricio S."/>
            <person name="Gonzalez-Pimentel J.L."/>
            <person name="Laiz L."/>
            <person name="Saiz-Jimenez C."/>
        </authorList>
    </citation>
    <scope>NUCLEOTIDE SEQUENCE [LARGE SCALE GENOMIC DNA]</scope>
    <source>
        <strain evidence="1 2">DSM 19484</strain>
    </source>
</reference>
<dbReference type="EMBL" id="QZEV01000001">
    <property type="protein sequence ID" value="RJL07552.1"/>
    <property type="molecule type" value="Genomic_DNA"/>
</dbReference>
<evidence type="ECO:0000313" key="2">
    <source>
        <dbReference type="Proteomes" id="UP000285530"/>
    </source>
</evidence>
<accession>A0A419A2V5</accession>
<proteinExistence type="predicted"/>
<dbReference type="Proteomes" id="UP000285530">
    <property type="component" value="Unassembled WGS sequence"/>
</dbReference>
<name>A0A419A2V5_9RHOB</name>
<dbReference type="OrthoDB" id="7773837at2"/>
<sequence>MSLALFKLESFSSPTAIRPPEPTFSRDDLDQAFADGMAQARAEAADAQAAALRDELARLAASLSDDADRRRALRQEAVEALTPVLHQILDLTAPAFASRRLEEALRDELSDLARRAAAPTARIACPEPLHPLVASCIADAGLEGIELIPAADDRITITLQGGRIEFDPARTVAEIRALILEITEDTNPWTH</sequence>
<evidence type="ECO:0000313" key="1">
    <source>
        <dbReference type="EMBL" id="RJL07552.1"/>
    </source>
</evidence>
<organism evidence="1 2">
    <name type="scientific">Paracoccus aestuarii</name>
    <dbReference type="NCBI Taxonomy" id="453842"/>
    <lineage>
        <taxon>Bacteria</taxon>
        <taxon>Pseudomonadati</taxon>
        <taxon>Pseudomonadota</taxon>
        <taxon>Alphaproteobacteria</taxon>
        <taxon>Rhodobacterales</taxon>
        <taxon>Paracoccaceae</taxon>
        <taxon>Paracoccus</taxon>
    </lineage>
</organism>
<comment type="caution">
    <text evidence="1">The sequence shown here is derived from an EMBL/GenBank/DDBJ whole genome shotgun (WGS) entry which is preliminary data.</text>
</comment>
<dbReference type="AlphaFoldDB" id="A0A419A2V5"/>
<protein>
    <submittedName>
        <fullName evidence="1">Uncharacterized protein</fullName>
    </submittedName>
</protein>
<keyword evidence="2" id="KW-1185">Reference proteome</keyword>